<feature type="domain" description="Amino acid transporter transmembrane" evidence="7">
    <location>
        <begin position="72"/>
        <end position="456"/>
    </location>
</feature>
<evidence type="ECO:0000256" key="6">
    <source>
        <dbReference type="SAM" id="Phobius"/>
    </source>
</evidence>
<keyword evidence="5 6" id="KW-0472">Membrane</keyword>
<feature type="transmembrane region" description="Helical" evidence="6">
    <location>
        <begin position="106"/>
        <end position="125"/>
    </location>
</feature>
<dbReference type="GO" id="GO:0016020">
    <property type="term" value="C:membrane"/>
    <property type="evidence" value="ECO:0007669"/>
    <property type="project" value="UniProtKB-SubCell"/>
</dbReference>
<dbReference type="FunFam" id="1.20.1740.10:FF:000039">
    <property type="entry name" value="Neutral amino acid transporter (Eurofung)"/>
    <property type="match status" value="1"/>
</dbReference>
<evidence type="ECO:0000313" key="8">
    <source>
        <dbReference type="EMBL" id="OCL07664.1"/>
    </source>
</evidence>
<dbReference type="OrthoDB" id="294730at2759"/>
<dbReference type="Proteomes" id="UP000250140">
    <property type="component" value="Unassembled WGS sequence"/>
</dbReference>
<feature type="transmembrane region" description="Helical" evidence="6">
    <location>
        <begin position="158"/>
        <end position="180"/>
    </location>
</feature>
<feature type="transmembrane region" description="Helical" evidence="6">
    <location>
        <begin position="286"/>
        <end position="309"/>
    </location>
</feature>
<feature type="transmembrane region" description="Helical" evidence="6">
    <location>
        <begin position="186"/>
        <end position="202"/>
    </location>
</feature>
<evidence type="ECO:0000256" key="4">
    <source>
        <dbReference type="ARBA" id="ARBA00022989"/>
    </source>
</evidence>
<dbReference type="PANTHER" id="PTHR22950:SF668">
    <property type="entry name" value="AMINO ACID TRANSPORTER (EUROFUNG)"/>
    <property type="match status" value="1"/>
</dbReference>
<feature type="transmembrane region" description="Helical" evidence="6">
    <location>
        <begin position="398"/>
        <end position="422"/>
    </location>
</feature>
<dbReference type="Gene3D" id="1.20.1740.10">
    <property type="entry name" value="Amino acid/polyamine transporter I"/>
    <property type="match status" value="1"/>
</dbReference>
<proteinExistence type="inferred from homology"/>
<dbReference type="InterPro" id="IPR013057">
    <property type="entry name" value="AA_transpt_TM"/>
</dbReference>
<keyword evidence="3 6" id="KW-0812">Transmembrane</keyword>
<protein>
    <recommendedName>
        <fullName evidence="7">Amino acid transporter transmembrane domain-containing protein</fullName>
    </recommendedName>
</protein>
<reference evidence="8 9" key="1">
    <citation type="journal article" date="2016" name="Nat. Commun.">
        <title>Ectomycorrhizal ecology is imprinted in the genome of the dominant symbiotic fungus Cenococcum geophilum.</title>
        <authorList>
            <consortium name="DOE Joint Genome Institute"/>
            <person name="Peter M."/>
            <person name="Kohler A."/>
            <person name="Ohm R.A."/>
            <person name="Kuo A."/>
            <person name="Krutzmann J."/>
            <person name="Morin E."/>
            <person name="Arend M."/>
            <person name="Barry K.W."/>
            <person name="Binder M."/>
            <person name="Choi C."/>
            <person name="Clum A."/>
            <person name="Copeland A."/>
            <person name="Grisel N."/>
            <person name="Haridas S."/>
            <person name="Kipfer T."/>
            <person name="LaButti K."/>
            <person name="Lindquist E."/>
            <person name="Lipzen A."/>
            <person name="Maire R."/>
            <person name="Meier B."/>
            <person name="Mihaltcheva S."/>
            <person name="Molinier V."/>
            <person name="Murat C."/>
            <person name="Poggeler S."/>
            <person name="Quandt C.A."/>
            <person name="Sperisen C."/>
            <person name="Tritt A."/>
            <person name="Tisserant E."/>
            <person name="Crous P.W."/>
            <person name="Henrissat B."/>
            <person name="Nehls U."/>
            <person name="Egli S."/>
            <person name="Spatafora J.W."/>
            <person name="Grigoriev I.V."/>
            <person name="Martin F.M."/>
        </authorList>
    </citation>
    <scope>NUCLEOTIDE SEQUENCE [LARGE SCALE GENOMIC DNA]</scope>
    <source>
        <strain evidence="8 9">CBS 207.34</strain>
    </source>
</reference>
<comment type="similarity">
    <text evidence="2">Belongs to the amino acid/polyamine transporter 2 family.</text>
</comment>
<feature type="transmembrane region" description="Helical" evidence="6">
    <location>
        <begin position="434"/>
        <end position="456"/>
    </location>
</feature>
<dbReference type="Pfam" id="PF01490">
    <property type="entry name" value="Aa_trans"/>
    <property type="match status" value="1"/>
</dbReference>
<feature type="transmembrane region" description="Helical" evidence="6">
    <location>
        <begin position="214"/>
        <end position="233"/>
    </location>
</feature>
<gene>
    <name evidence="8" type="ORF">AOQ84DRAFT_222646</name>
</gene>
<evidence type="ECO:0000256" key="2">
    <source>
        <dbReference type="ARBA" id="ARBA00008066"/>
    </source>
</evidence>
<feature type="transmembrane region" description="Helical" evidence="6">
    <location>
        <begin position="253"/>
        <end position="274"/>
    </location>
</feature>
<evidence type="ECO:0000256" key="1">
    <source>
        <dbReference type="ARBA" id="ARBA00004141"/>
    </source>
</evidence>
<evidence type="ECO:0000313" key="9">
    <source>
        <dbReference type="Proteomes" id="UP000250140"/>
    </source>
</evidence>
<dbReference type="EMBL" id="KV749819">
    <property type="protein sequence ID" value="OCL07664.1"/>
    <property type="molecule type" value="Genomic_DNA"/>
</dbReference>
<evidence type="ECO:0000256" key="5">
    <source>
        <dbReference type="ARBA" id="ARBA00023136"/>
    </source>
</evidence>
<feature type="transmembrane region" description="Helical" evidence="6">
    <location>
        <begin position="75"/>
        <end position="94"/>
    </location>
</feature>
<feature type="transmembrane region" description="Helical" evidence="6">
    <location>
        <begin position="374"/>
        <end position="392"/>
    </location>
</feature>
<evidence type="ECO:0000256" key="3">
    <source>
        <dbReference type="ARBA" id="ARBA00022692"/>
    </source>
</evidence>
<evidence type="ECO:0000259" key="7">
    <source>
        <dbReference type="Pfam" id="PF01490"/>
    </source>
</evidence>
<accession>A0A8E2JS98</accession>
<dbReference type="AlphaFoldDB" id="A0A8E2JS98"/>
<keyword evidence="4 6" id="KW-1133">Transmembrane helix</keyword>
<sequence length="485" mass="51847">MAPLGVARAFMRNSSPKASDGGFHSSLIQGAKDPNCQAAIDLEKRRTRSDGEGHVEDPVFGNEEGAAIHYRTMEWWHAGILMLAETISLGVLALPQSVATLGLVPGLLLIFFLGISATYTGYIIGQFKQAFPQVQSFADAGELIAGPIGREVMAVSQMLILVFIMAAHVLSFSIAMNVLTEHSLCSVWFGFFGLIFCFMLGLPRTMKMVSHLSIISCLSIITAVTVAMVAVGISKPDIGAVLAVQPDVSFVKGLGPVMNIILAFAGHIGFFSFCSELKRPKDFTKSLVFTQTTSSTFYLLISAVIYYYAGPHVASPALGSASPVVAKVAFGLALPTIIIAGVVNGSIACKYLYVRMWRGTNVIHQNSLKSVGSWVGICAGLWTLSWIIAEAIPSFNLLLGLISALFCSWFSYGIPGGLWIYMNKGKWFCTRQKTCLFFLNCGVICLGTVMCALGLYSSGTALHTGAAGTPFSCANNYTPGSVAES</sequence>
<dbReference type="GO" id="GO:0015179">
    <property type="term" value="F:L-amino acid transmembrane transporter activity"/>
    <property type="evidence" value="ECO:0007669"/>
    <property type="project" value="TreeGrafter"/>
</dbReference>
<name>A0A8E2JS98_9PEZI</name>
<keyword evidence="9" id="KW-1185">Reference proteome</keyword>
<organism evidence="8 9">
    <name type="scientific">Glonium stellatum</name>
    <dbReference type="NCBI Taxonomy" id="574774"/>
    <lineage>
        <taxon>Eukaryota</taxon>
        <taxon>Fungi</taxon>
        <taxon>Dikarya</taxon>
        <taxon>Ascomycota</taxon>
        <taxon>Pezizomycotina</taxon>
        <taxon>Dothideomycetes</taxon>
        <taxon>Pleosporomycetidae</taxon>
        <taxon>Gloniales</taxon>
        <taxon>Gloniaceae</taxon>
        <taxon>Glonium</taxon>
    </lineage>
</organism>
<feature type="transmembrane region" description="Helical" evidence="6">
    <location>
        <begin position="329"/>
        <end position="353"/>
    </location>
</feature>
<comment type="subcellular location">
    <subcellularLocation>
        <location evidence="1">Membrane</location>
        <topology evidence="1">Multi-pass membrane protein</topology>
    </subcellularLocation>
</comment>
<dbReference type="PANTHER" id="PTHR22950">
    <property type="entry name" value="AMINO ACID TRANSPORTER"/>
    <property type="match status" value="1"/>
</dbReference>